<keyword evidence="4" id="KW-0812">Transmembrane</keyword>
<organism evidence="6 7">
    <name type="scientific">Mesorhizobium zhangyense</name>
    <dbReference type="NCBI Taxonomy" id="1776730"/>
    <lineage>
        <taxon>Bacteria</taxon>
        <taxon>Pseudomonadati</taxon>
        <taxon>Pseudomonadota</taxon>
        <taxon>Alphaproteobacteria</taxon>
        <taxon>Hyphomicrobiales</taxon>
        <taxon>Phyllobacteriaceae</taxon>
        <taxon>Mesorhizobium</taxon>
    </lineage>
</organism>
<dbReference type="EMBL" id="JAAKZG010000003">
    <property type="protein sequence ID" value="NGN40805.1"/>
    <property type="molecule type" value="Genomic_DNA"/>
</dbReference>
<dbReference type="Pfam" id="PF01565">
    <property type="entry name" value="FAD_binding_4"/>
    <property type="match status" value="1"/>
</dbReference>
<dbReference type="PANTHER" id="PTHR13878">
    <property type="entry name" value="GULONOLACTONE OXIDASE"/>
    <property type="match status" value="1"/>
</dbReference>
<evidence type="ECO:0000256" key="2">
    <source>
        <dbReference type="ARBA" id="ARBA00022827"/>
    </source>
</evidence>
<evidence type="ECO:0000313" key="7">
    <source>
        <dbReference type="Proteomes" id="UP000481252"/>
    </source>
</evidence>
<dbReference type="InterPro" id="IPR016166">
    <property type="entry name" value="FAD-bd_PCMH"/>
</dbReference>
<evidence type="ECO:0000256" key="3">
    <source>
        <dbReference type="ARBA" id="ARBA00023002"/>
    </source>
</evidence>
<keyword evidence="7" id="KW-1185">Reference proteome</keyword>
<evidence type="ECO:0000259" key="5">
    <source>
        <dbReference type="PROSITE" id="PS51387"/>
    </source>
</evidence>
<dbReference type="Gene3D" id="3.30.465.10">
    <property type="match status" value="1"/>
</dbReference>
<keyword evidence="2" id="KW-0274">FAD</keyword>
<keyword evidence="4" id="KW-1133">Transmembrane helix</keyword>
<evidence type="ECO:0000256" key="1">
    <source>
        <dbReference type="ARBA" id="ARBA00005466"/>
    </source>
</evidence>
<feature type="transmembrane region" description="Helical" evidence="4">
    <location>
        <begin position="156"/>
        <end position="175"/>
    </location>
</feature>
<keyword evidence="3" id="KW-0560">Oxidoreductase</keyword>
<dbReference type="PANTHER" id="PTHR13878:SF53">
    <property type="entry name" value="CYTOKININ DEHYDROGENASE 6"/>
    <property type="match status" value="1"/>
</dbReference>
<comment type="similarity">
    <text evidence="1">Belongs to the oxygen-dependent FAD-linked oxidoreductase family.</text>
</comment>
<sequence>MTAAYNSFGRTTAPARWAMPAAEGIALLKSGAANPASLLAFGNGRSYGDSCQTETGSLVDMRSMKRILSFNAETGVVEAEAGALLSDIIAYAAPHGFFPAVVPGTQFVTLGGAIANDVHGKNHHRRGTFGCHVETFELLRSDGKTYNCSETSNARLFWATIGGMGLTGIILSASIRLMRVPSIDILEQVTPFANLTEYFDLAEEADAANEYAVAWIDQLAGGKGSGRGLLMTGNHARHGARVSAPASSRLSVPFQPPLNVLNRPFLKAFNAAYRWRKGSNTAEHHVPYQGFFFPLDGVRDWNRLYGPRGLFQHQSVVPEAVAREAIPAMLAAARQAGQGSFLTVLKRFGAIRSPGILSFPRPGYTLTLDFPNRGRSTLSLLQRLDDITIEAGGAVNPYKDARMGADIFGASFPEWQRLEVLRDPAFTSSFWERTARRLHARQCGHVEAAE</sequence>
<evidence type="ECO:0000256" key="4">
    <source>
        <dbReference type="SAM" id="Phobius"/>
    </source>
</evidence>
<dbReference type="GO" id="GO:0016491">
    <property type="term" value="F:oxidoreductase activity"/>
    <property type="evidence" value="ECO:0007669"/>
    <property type="project" value="UniProtKB-KW"/>
</dbReference>
<dbReference type="InterPro" id="IPR016169">
    <property type="entry name" value="FAD-bd_PCMH_sub2"/>
</dbReference>
<evidence type="ECO:0000313" key="6">
    <source>
        <dbReference type="EMBL" id="NGN40805.1"/>
    </source>
</evidence>
<keyword evidence="4" id="KW-0472">Membrane</keyword>
<dbReference type="Proteomes" id="UP000481252">
    <property type="component" value="Unassembled WGS sequence"/>
</dbReference>
<dbReference type="AlphaFoldDB" id="A0A7C9V4X8"/>
<accession>A0A7C9V4X8</accession>
<feature type="domain" description="FAD-binding PCMH-type" evidence="5">
    <location>
        <begin position="8"/>
        <end position="180"/>
    </location>
</feature>
<dbReference type="GO" id="GO:0071949">
    <property type="term" value="F:FAD binding"/>
    <property type="evidence" value="ECO:0007669"/>
    <property type="project" value="InterPro"/>
</dbReference>
<proteinExistence type="inferred from homology"/>
<dbReference type="SUPFAM" id="SSF56176">
    <property type="entry name" value="FAD-binding/transporter-associated domain-like"/>
    <property type="match status" value="1"/>
</dbReference>
<keyword evidence="2" id="KW-0285">Flavoprotein</keyword>
<name>A0A7C9V4X8_9HYPH</name>
<gene>
    <name evidence="6" type="ORF">G6N74_06985</name>
</gene>
<dbReference type="InterPro" id="IPR006094">
    <property type="entry name" value="Oxid_FAD_bind_N"/>
</dbReference>
<protein>
    <submittedName>
        <fullName evidence="6">FAD-binding oxidoreductase</fullName>
    </submittedName>
</protein>
<dbReference type="InterPro" id="IPR050432">
    <property type="entry name" value="FAD-linked_Oxidoreductases_BP"/>
</dbReference>
<dbReference type="PROSITE" id="PS51387">
    <property type="entry name" value="FAD_PCMH"/>
    <property type="match status" value="1"/>
</dbReference>
<comment type="caution">
    <text evidence="6">The sequence shown here is derived from an EMBL/GenBank/DDBJ whole genome shotgun (WGS) entry which is preliminary data.</text>
</comment>
<reference evidence="6 7" key="1">
    <citation type="submission" date="2020-02" db="EMBL/GenBank/DDBJ databases">
        <title>Genome sequence of the type strain CGMCC 1.15528 of Mesorhizobium zhangyense.</title>
        <authorList>
            <person name="Gao J."/>
            <person name="Sun J."/>
        </authorList>
    </citation>
    <scope>NUCLEOTIDE SEQUENCE [LARGE SCALE GENOMIC DNA]</scope>
    <source>
        <strain evidence="6 7">CGMCC 1.15528</strain>
    </source>
</reference>
<dbReference type="InterPro" id="IPR036318">
    <property type="entry name" value="FAD-bd_PCMH-like_sf"/>
</dbReference>
<dbReference type="RefSeq" id="WP_165115774.1">
    <property type="nucleotide sequence ID" value="NZ_JAAKZG010000003.1"/>
</dbReference>